<sequence>MSSIENYCKICFCRVGLGPKNLKFCQA</sequence>
<protein>
    <submittedName>
        <fullName evidence="1">Uncharacterized protein</fullName>
    </submittedName>
</protein>
<reference evidence="1" key="1">
    <citation type="submission" date="2014-09" db="EMBL/GenBank/DDBJ databases">
        <authorList>
            <person name="Magalhaes I.L.F."/>
            <person name="Oliveira U."/>
            <person name="Santos F.R."/>
            <person name="Vidigal T.H.D.A."/>
            <person name="Brescovit A.D."/>
            <person name="Santos A.J."/>
        </authorList>
    </citation>
    <scope>NUCLEOTIDE SEQUENCE</scope>
    <source>
        <tissue evidence="1">Shoot tissue taken approximately 20 cm above the soil surface</tissue>
    </source>
</reference>
<proteinExistence type="predicted"/>
<dbReference type="AlphaFoldDB" id="A0A0A9BHT0"/>
<evidence type="ECO:0000313" key="1">
    <source>
        <dbReference type="EMBL" id="JAD62921.1"/>
    </source>
</evidence>
<accession>A0A0A9BHT0</accession>
<dbReference type="EMBL" id="GBRH01234974">
    <property type="protein sequence ID" value="JAD62921.1"/>
    <property type="molecule type" value="Transcribed_RNA"/>
</dbReference>
<reference evidence="1" key="2">
    <citation type="journal article" date="2015" name="Data Brief">
        <title>Shoot transcriptome of the giant reed, Arundo donax.</title>
        <authorList>
            <person name="Barrero R.A."/>
            <person name="Guerrero F.D."/>
            <person name="Moolhuijzen P."/>
            <person name="Goolsby J.A."/>
            <person name="Tidwell J."/>
            <person name="Bellgard S.E."/>
            <person name="Bellgard M.I."/>
        </authorList>
    </citation>
    <scope>NUCLEOTIDE SEQUENCE</scope>
    <source>
        <tissue evidence="1">Shoot tissue taken approximately 20 cm above the soil surface</tissue>
    </source>
</reference>
<organism evidence="1">
    <name type="scientific">Arundo donax</name>
    <name type="common">Giant reed</name>
    <name type="synonym">Donax arundinaceus</name>
    <dbReference type="NCBI Taxonomy" id="35708"/>
    <lineage>
        <taxon>Eukaryota</taxon>
        <taxon>Viridiplantae</taxon>
        <taxon>Streptophyta</taxon>
        <taxon>Embryophyta</taxon>
        <taxon>Tracheophyta</taxon>
        <taxon>Spermatophyta</taxon>
        <taxon>Magnoliopsida</taxon>
        <taxon>Liliopsida</taxon>
        <taxon>Poales</taxon>
        <taxon>Poaceae</taxon>
        <taxon>PACMAD clade</taxon>
        <taxon>Arundinoideae</taxon>
        <taxon>Arundineae</taxon>
        <taxon>Arundo</taxon>
    </lineage>
</organism>
<name>A0A0A9BHT0_ARUDO</name>